<keyword evidence="2" id="KW-1185">Reference proteome</keyword>
<proteinExistence type="predicted"/>
<dbReference type="Proteomes" id="UP000829447">
    <property type="component" value="Linkage Group LG3"/>
</dbReference>
<comment type="caution">
    <text evidence="1">The sequence shown here is derived from an EMBL/GenBank/DDBJ whole genome shotgun (WGS) entry which is preliminary data.</text>
</comment>
<name>A0ACC5WAE2_PANGG</name>
<dbReference type="EMBL" id="CM040456">
    <property type="protein sequence ID" value="MCI4376042.1"/>
    <property type="molecule type" value="Genomic_DNA"/>
</dbReference>
<accession>A0ACC5WAE2</accession>
<organism evidence="1 2">
    <name type="scientific">Pangasianodon gigas</name>
    <name type="common">Mekong giant catfish</name>
    <name type="synonym">Pangasius gigas</name>
    <dbReference type="NCBI Taxonomy" id="30993"/>
    <lineage>
        <taxon>Eukaryota</taxon>
        <taxon>Metazoa</taxon>
        <taxon>Chordata</taxon>
        <taxon>Craniata</taxon>
        <taxon>Vertebrata</taxon>
        <taxon>Euteleostomi</taxon>
        <taxon>Actinopterygii</taxon>
        <taxon>Neopterygii</taxon>
        <taxon>Teleostei</taxon>
        <taxon>Ostariophysi</taxon>
        <taxon>Siluriformes</taxon>
        <taxon>Pangasiidae</taxon>
        <taxon>Pangasianodon</taxon>
    </lineage>
</organism>
<evidence type="ECO:0000313" key="1">
    <source>
        <dbReference type="EMBL" id="MCI4376042.1"/>
    </source>
</evidence>
<protein>
    <submittedName>
        <fullName evidence="1">Uncharacterized protein</fullName>
    </submittedName>
</protein>
<evidence type="ECO:0000313" key="2">
    <source>
        <dbReference type="Proteomes" id="UP000829447"/>
    </source>
</evidence>
<sequence>MKKKKKKKKKKMATGDVKGSLRKLQASLRSVKYPRDVDYPGLAKGDPLCCLPIVSYAFTSFSTAVAEHLVELGIELTGKNDLSFMESVYKVLRDLFSYKPLLTKQQFLQFGFAERKIALLCDIIGFVLDKHKQLTKGTKPVGQLRRRQLSRSDSKSVEYSPPRETQRTPGQKVVSSRSLVERHVGHRSPAHLSFSSDDQQLHEDQEADEEGRRRSHDRDVPQPAAHTECVLESRLRVVEAGLQQCVCNLEQQLSMLDVRVQALEKSTAGKICIERSAWEELENRVLLLETGLTLTRAQDPMRMGGVMSVEMSQHPDETADLERISSSTLAHQTSPANQLSSPSEENIKERLERIASMMKDTSSLLKNIEPTI</sequence>
<reference evidence="1 2" key="1">
    <citation type="journal article" date="2022" name="bioRxiv">
        <title>An ancient truncated duplication of the anti-Mullerian hormone receptor type 2 gene is a potential conserved master sex determinant in the Pangasiidae catfish family.</title>
        <authorList>
            <person name="Wen M."/>
            <person name="Pan Q."/>
            <person name="Jouanno E."/>
            <person name="Montfort J."/>
            <person name="Zahm M."/>
            <person name="Cabau C."/>
            <person name="Klopp C."/>
            <person name="Iampietro C."/>
            <person name="Roques C."/>
            <person name="Bouchez O."/>
            <person name="Castinel A."/>
            <person name="Donnadieu C."/>
            <person name="Parrinello H."/>
            <person name="Poncet C."/>
            <person name="Belmonte E."/>
            <person name="Gautier V."/>
            <person name="Avarre J.-C."/>
            <person name="Dugue R."/>
            <person name="Gustiano R."/>
            <person name="Ha T.T.T."/>
            <person name="Campet M."/>
            <person name="Sriphairoj K."/>
            <person name="Ribolli J."/>
            <person name="de Almeida F.L."/>
            <person name="Desvignes T."/>
            <person name="Postlethwait J.H."/>
            <person name="Bucao C.F."/>
            <person name="Robinson-Rechavi M."/>
            <person name="Bobe J."/>
            <person name="Herpin A."/>
            <person name="Guiguen Y."/>
        </authorList>
    </citation>
    <scope>NUCLEOTIDE SEQUENCE [LARGE SCALE GENOMIC DNA]</scope>
    <source>
        <strain evidence="1">YG-Dec2019</strain>
    </source>
</reference>
<gene>
    <name evidence="1" type="ORF">PGIGA_G00183490</name>
</gene>